<gene>
    <name evidence="4" type="ORF">PENSUB_14100</name>
</gene>
<evidence type="ECO:0000313" key="5">
    <source>
        <dbReference type="Proteomes" id="UP000186955"/>
    </source>
</evidence>
<dbReference type="Proteomes" id="UP000186955">
    <property type="component" value="Unassembled WGS sequence"/>
</dbReference>
<feature type="compositionally biased region" description="Basic and acidic residues" evidence="2">
    <location>
        <begin position="1058"/>
        <end position="1069"/>
    </location>
</feature>
<feature type="region of interest" description="Disordered" evidence="2">
    <location>
        <begin position="770"/>
        <end position="819"/>
    </location>
</feature>
<feature type="domain" description="CCAAT-binding factor" evidence="3">
    <location>
        <begin position="670"/>
        <end position="844"/>
    </location>
</feature>
<feature type="region of interest" description="Disordered" evidence="2">
    <location>
        <begin position="590"/>
        <end position="625"/>
    </location>
</feature>
<evidence type="ECO:0000313" key="4">
    <source>
        <dbReference type="EMBL" id="OKP14321.1"/>
    </source>
</evidence>
<evidence type="ECO:0000256" key="1">
    <source>
        <dbReference type="ARBA" id="ARBA00007797"/>
    </source>
</evidence>
<feature type="compositionally biased region" description="Basic residues" evidence="2">
    <location>
        <begin position="602"/>
        <end position="611"/>
    </location>
</feature>
<dbReference type="PANTHER" id="PTHR12048:SF0">
    <property type="entry name" value="CCAAT_ENHANCER-BINDING PROTEIN ZETA"/>
    <property type="match status" value="1"/>
</dbReference>
<feature type="compositionally biased region" description="Basic and acidic residues" evidence="2">
    <location>
        <begin position="173"/>
        <end position="185"/>
    </location>
</feature>
<feature type="region of interest" description="Disordered" evidence="2">
    <location>
        <begin position="945"/>
        <end position="1119"/>
    </location>
</feature>
<dbReference type="InterPro" id="IPR016024">
    <property type="entry name" value="ARM-type_fold"/>
</dbReference>
<sequence>MAKGKGKRSSGANETLADAGVSVSQPESAPEMQMPQIDEGAFAGLRQKIEQRLKDQSSGKGKSKKNDKPNASAQKIPATNDKQATPKADKKREGSAQGKKRDRNGDVIARDEKKGGKNKQDRLAAAGVKKDNSNDTLRQEILALGGTEEDLELLADVDSESEVEGTSTKSKVKGGDDDLRKELSKMLEAAGHVVPEDLAEDEVEEEGEEVEEEAEAEDDDLEEEEAQDEDSEGDIEETSEPEDDVSEAFDIEEAPPAPKEIKKKEPEVVIPKEFAKLAILPRSDWYAIPLPPVGSAKQMNALPRHLIDRIHELANSLLQAENDEYAKAQSASASSSHKFYTTIMASGTLSDKISALTLAVQESPLHNTKSLETLIGLGGKRSRAQAVEVLRSLKDMFAQGTLLPADRRLKSFANQPGLVAAFQGAGGRWTERDPLPGGLQKSHLIVWAFEDFLKEQYFAILKILEVWCNDEIEFSRSRAVSYVYELLKEKPEQEANLLRLLVNKLGDPGKKIASRASYLLLQLEQTHPMMKPLIIKAVEELLFRPGQSQHAKYYAIITLNQTVLSLKEEKVAMQLLDIYFGMFVSLLKPAQPGKPGPQGKPQGKKGPKGKGRNQPAKGEAQDDEMREKLTSGVLTGVNRAWPFTDADSDRLSKHIDTLFRITHSSNFNTSIQALMLIQQITGSTQVASDRFYRTLYESLLDPRVATSSKQSLYLNLLFKALKNDLNVRRVKAFVKRIVQVLGMHQPAFICGVFYLVRELEKTFTGLQSLFDQPEDNESDGEEVFRDVPDEDDEELAPAPVETKPKQNNGYDPRKRDPEHSNADKTCLWELLPYISHFHPSVSVNASRLLDHEVMSGKPDMTIHTLTHFLDRFVYRTPKANATSRGTSIMQPLAGGEASDRLVDAGKSASQGQPLNSENFWKKKADEVAAEDVFFHEYFNRVNKDKTKAKKGKGDEDATERDEDAAGLSDNESEIWKALVDSRPELEADDDDDDDLDMDDLDSEFDEDEDEEDEEAAGSDDEVIFNDESDVPSDEDMDEASDFGMEEEVAPPVSKKAAKKETKKAAKVEKEEDSDDFDMDVSDDEAFFNSDDDLPSDMELGGVELEPKAEASDNKKKRRKLKHLPTFASADDYAALLADEDEGM</sequence>
<organism evidence="4 5">
    <name type="scientific">Penicillium subrubescens</name>
    <dbReference type="NCBI Taxonomy" id="1316194"/>
    <lineage>
        <taxon>Eukaryota</taxon>
        <taxon>Fungi</taxon>
        <taxon>Dikarya</taxon>
        <taxon>Ascomycota</taxon>
        <taxon>Pezizomycotina</taxon>
        <taxon>Eurotiomycetes</taxon>
        <taxon>Eurotiomycetidae</taxon>
        <taxon>Eurotiales</taxon>
        <taxon>Aspergillaceae</taxon>
        <taxon>Penicillium</taxon>
    </lineage>
</organism>
<proteinExistence type="inferred from homology"/>
<dbReference type="GO" id="GO:0005634">
    <property type="term" value="C:nucleus"/>
    <property type="evidence" value="ECO:0007669"/>
    <property type="project" value="UniProtKB-ARBA"/>
</dbReference>
<keyword evidence="5" id="KW-1185">Reference proteome</keyword>
<dbReference type="SUPFAM" id="SSF48371">
    <property type="entry name" value="ARM repeat"/>
    <property type="match status" value="1"/>
</dbReference>
<evidence type="ECO:0000259" key="3">
    <source>
        <dbReference type="Pfam" id="PF03914"/>
    </source>
</evidence>
<protein>
    <recommendedName>
        <fullName evidence="3">CCAAT-binding factor domain-containing protein</fullName>
    </recommendedName>
</protein>
<dbReference type="STRING" id="1316194.A0A1Q5UPD1"/>
<feature type="region of interest" description="Disordered" evidence="2">
    <location>
        <begin position="155"/>
        <end position="264"/>
    </location>
</feature>
<feature type="region of interest" description="Disordered" evidence="2">
    <location>
        <begin position="1"/>
        <end position="136"/>
    </location>
</feature>
<comment type="caution">
    <text evidence="4">The sequence shown here is derived from an EMBL/GenBank/DDBJ whole genome shotgun (WGS) entry which is preliminary data.</text>
</comment>
<feature type="compositionally biased region" description="Acidic residues" evidence="2">
    <location>
        <begin position="986"/>
        <end position="1048"/>
    </location>
</feature>
<reference evidence="4 5" key="1">
    <citation type="submission" date="2016-10" db="EMBL/GenBank/DDBJ databases">
        <title>Genome sequence of the ascomycete fungus Penicillium subrubescens.</title>
        <authorList>
            <person name="De Vries R.P."/>
            <person name="Peng M."/>
            <person name="Dilokpimol A."/>
            <person name="Hilden K."/>
            <person name="Makela M.R."/>
            <person name="Grigoriev I."/>
            <person name="Riley R."/>
            <person name="Granchi Z."/>
        </authorList>
    </citation>
    <scope>NUCLEOTIDE SEQUENCE [LARGE SCALE GENOMIC DNA]</scope>
    <source>
        <strain evidence="4 5">CBS 132785</strain>
    </source>
</reference>
<comment type="similarity">
    <text evidence="1">Belongs to the CBF/MAK21 family.</text>
</comment>
<dbReference type="InterPro" id="IPR040155">
    <property type="entry name" value="CEBPZ/Mak21-like"/>
</dbReference>
<dbReference type="EMBL" id="MNBE01000099">
    <property type="protein sequence ID" value="OKP14321.1"/>
    <property type="molecule type" value="Genomic_DNA"/>
</dbReference>
<dbReference type="InterPro" id="IPR005612">
    <property type="entry name" value="CCAAT-binding_factor"/>
</dbReference>
<feature type="compositionally biased region" description="Basic and acidic residues" evidence="2">
    <location>
        <begin position="47"/>
        <end position="57"/>
    </location>
</feature>
<feature type="compositionally biased region" description="Basic and acidic residues" evidence="2">
    <location>
        <begin position="1104"/>
        <end position="1113"/>
    </location>
</feature>
<accession>A0A1Q5UPD1</accession>
<feature type="compositionally biased region" description="Low complexity" evidence="2">
    <location>
        <begin position="590"/>
        <end position="601"/>
    </location>
</feature>
<dbReference type="Pfam" id="PF03914">
    <property type="entry name" value="CBF"/>
    <property type="match status" value="1"/>
</dbReference>
<dbReference type="PANTHER" id="PTHR12048">
    <property type="entry name" value="CCAAT-BINDING FACTOR-RELATED"/>
    <property type="match status" value="1"/>
</dbReference>
<feature type="compositionally biased region" description="Basic and acidic residues" evidence="2">
    <location>
        <begin position="945"/>
        <end position="955"/>
    </location>
</feature>
<dbReference type="AlphaFoldDB" id="A0A1Q5UPD1"/>
<feature type="compositionally biased region" description="Acidic residues" evidence="2">
    <location>
        <begin position="772"/>
        <end position="781"/>
    </location>
</feature>
<feature type="compositionally biased region" description="Acidic residues" evidence="2">
    <location>
        <begin position="1070"/>
        <end position="1095"/>
    </location>
</feature>
<feature type="compositionally biased region" description="Acidic residues" evidence="2">
    <location>
        <begin position="197"/>
        <end position="253"/>
    </location>
</feature>
<feature type="compositionally biased region" description="Basic and acidic residues" evidence="2">
    <location>
        <begin position="103"/>
        <end position="133"/>
    </location>
</feature>
<name>A0A1Q5UPD1_9EURO</name>
<evidence type="ECO:0000256" key="2">
    <source>
        <dbReference type="SAM" id="MobiDB-lite"/>
    </source>
</evidence>